<dbReference type="GO" id="GO:0005886">
    <property type="term" value="C:plasma membrane"/>
    <property type="evidence" value="ECO:0007669"/>
    <property type="project" value="UniProtKB-SubCell"/>
</dbReference>
<comment type="similarity">
    <text evidence="9">Belongs to the insect chemoreceptor superfamily. Heteromeric odorant receptor channel (TC 1.A.69) family.</text>
</comment>
<feature type="transmembrane region" description="Helical" evidence="9">
    <location>
        <begin position="288"/>
        <end position="308"/>
    </location>
</feature>
<feature type="transmembrane region" description="Helical" evidence="9">
    <location>
        <begin position="137"/>
        <end position="164"/>
    </location>
</feature>
<dbReference type="InterPro" id="IPR004117">
    <property type="entry name" value="7tm6_olfct_rcpt"/>
</dbReference>
<comment type="subcellular location">
    <subcellularLocation>
        <location evidence="9">Cell membrane</location>
        <topology evidence="9">Multi-pass membrane protein</topology>
    </subcellularLocation>
    <subcellularLocation>
        <location evidence="1">Membrane</location>
        <topology evidence="1">Multi-pass membrane protein</topology>
    </subcellularLocation>
</comment>
<evidence type="ECO:0000256" key="3">
    <source>
        <dbReference type="ARBA" id="ARBA00022692"/>
    </source>
</evidence>
<dbReference type="Pfam" id="PF02949">
    <property type="entry name" value="7tm_6"/>
    <property type="match status" value="1"/>
</dbReference>
<evidence type="ECO:0000256" key="1">
    <source>
        <dbReference type="ARBA" id="ARBA00004141"/>
    </source>
</evidence>
<evidence type="ECO:0000256" key="9">
    <source>
        <dbReference type="RuleBase" id="RU351113"/>
    </source>
</evidence>
<dbReference type="GO" id="GO:0007165">
    <property type="term" value="P:signal transduction"/>
    <property type="evidence" value="ECO:0007669"/>
    <property type="project" value="UniProtKB-KW"/>
</dbReference>
<evidence type="ECO:0000256" key="2">
    <source>
        <dbReference type="ARBA" id="ARBA00022606"/>
    </source>
</evidence>
<protein>
    <recommendedName>
        <fullName evidence="9">Odorant receptor</fullName>
    </recommendedName>
</protein>
<evidence type="ECO:0000313" key="10">
    <source>
        <dbReference type="EMBL" id="MBC1168708.1"/>
    </source>
</evidence>
<keyword evidence="2 9" id="KW-0716">Sensory transduction</keyword>
<evidence type="ECO:0000256" key="5">
    <source>
        <dbReference type="ARBA" id="ARBA00022989"/>
    </source>
</evidence>
<dbReference type="PANTHER" id="PTHR21137:SF44">
    <property type="entry name" value="ODORANT RECEPTOR 13A-RELATED"/>
    <property type="match status" value="1"/>
</dbReference>
<organism evidence="10">
    <name type="scientific">Lutzomyia longipalpis</name>
    <name type="common">Sand fly</name>
    <dbReference type="NCBI Taxonomy" id="7200"/>
    <lineage>
        <taxon>Eukaryota</taxon>
        <taxon>Metazoa</taxon>
        <taxon>Ecdysozoa</taxon>
        <taxon>Arthropoda</taxon>
        <taxon>Hexapoda</taxon>
        <taxon>Insecta</taxon>
        <taxon>Pterygota</taxon>
        <taxon>Neoptera</taxon>
        <taxon>Endopterygota</taxon>
        <taxon>Diptera</taxon>
        <taxon>Nematocera</taxon>
        <taxon>Psychodoidea</taxon>
        <taxon>Psychodidae</taxon>
        <taxon>Lutzomyia</taxon>
        <taxon>Lutzomyia</taxon>
    </lineage>
</organism>
<keyword evidence="7 9" id="KW-0675">Receptor</keyword>
<evidence type="ECO:0000256" key="6">
    <source>
        <dbReference type="ARBA" id="ARBA00023136"/>
    </source>
</evidence>
<evidence type="ECO:0000256" key="8">
    <source>
        <dbReference type="ARBA" id="ARBA00023224"/>
    </source>
</evidence>
<evidence type="ECO:0000256" key="7">
    <source>
        <dbReference type="ARBA" id="ARBA00023170"/>
    </source>
</evidence>
<sequence length="392" mass="46148">MIEARKTHIRFRDFVVIPYFLFGTIGLVPFDPHPGYRIPWLKNLWWWSSYVNHFLCVVGELIYFYVAWEPGKEEVFLEFTALAPCTIFSTISIIKMNMIWWNRKRLTWIVNELERIFPKSEDEQKEYEIMETRRQSYLIMIYFSASYMILIWVFNLMPLIMSFIDYARHGCGNMYMIIYAQQNWGGFVAMIGILGTDLFFGCFITQLSMQFKTLAKHLAIITTPRRAKRLRNARLKEAIERHIILIDLCAEMESIYNFSILCNFVLSSLMICLVGFQATNPDVHFDIWFKYIVFLICALWQVFCLCYYGNVLQESSQSISSGAFSSQWYREDAKYQKCILLMIMRAQKPLSLTAGKFSVVSLRSFTAILSTAFSYFTLLRSVYYDTADRSSF</sequence>
<dbReference type="EMBL" id="GITU01000005">
    <property type="protein sequence ID" value="MBC1168708.1"/>
    <property type="molecule type" value="Transcribed_RNA"/>
</dbReference>
<keyword evidence="4 9" id="KW-0552">Olfaction</keyword>
<keyword evidence="3 9" id="KW-0812">Transmembrane</keyword>
<dbReference type="VEuPathDB" id="VectorBase:LLONM1_006950"/>
<dbReference type="GO" id="GO:0004984">
    <property type="term" value="F:olfactory receptor activity"/>
    <property type="evidence" value="ECO:0007669"/>
    <property type="project" value="InterPro"/>
</dbReference>
<dbReference type="GO" id="GO:0005549">
    <property type="term" value="F:odorant binding"/>
    <property type="evidence" value="ECO:0007669"/>
    <property type="project" value="InterPro"/>
</dbReference>
<proteinExistence type="inferred from homology"/>
<feature type="transmembrane region" description="Helical" evidence="9">
    <location>
        <begin position="255"/>
        <end position="276"/>
    </location>
</feature>
<feature type="transmembrane region" description="Helical" evidence="9">
    <location>
        <begin position="12"/>
        <end position="30"/>
    </location>
</feature>
<dbReference type="PANTHER" id="PTHR21137">
    <property type="entry name" value="ODORANT RECEPTOR"/>
    <property type="match status" value="1"/>
</dbReference>
<dbReference type="AlphaFoldDB" id="A0A7G3AA13"/>
<accession>A0A7G3AA13</accession>
<keyword evidence="8 9" id="KW-0807">Transducer</keyword>
<reference evidence="10" key="1">
    <citation type="journal article" date="2020" name="BMC">
        <title>Leishmania infection induces a limited differential gene expression in the sand fly midgut.</title>
        <authorList>
            <person name="Coutinho-Abreu I.V."/>
            <person name="Serafim T.D."/>
            <person name="Meneses C."/>
            <person name="Kamhawi S."/>
            <person name="Oliveira F."/>
            <person name="Valenzuela J.G."/>
        </authorList>
    </citation>
    <scope>NUCLEOTIDE SEQUENCE</scope>
    <source>
        <strain evidence="10">Jacobina</strain>
        <tissue evidence="10">Midgut</tissue>
    </source>
</reference>
<keyword evidence="6 9" id="KW-0472">Membrane</keyword>
<name>A0A7G3AA13_LUTLO</name>
<feature type="transmembrane region" description="Helical" evidence="9">
    <location>
        <begin position="184"/>
        <end position="204"/>
    </location>
</feature>
<evidence type="ECO:0000256" key="4">
    <source>
        <dbReference type="ARBA" id="ARBA00022725"/>
    </source>
</evidence>
<comment type="caution">
    <text evidence="9">Lacks conserved residue(s) required for the propagation of feature annotation.</text>
</comment>
<feature type="transmembrane region" description="Helical" evidence="9">
    <location>
        <begin position="50"/>
        <end position="68"/>
    </location>
</feature>
<keyword evidence="5 9" id="KW-1133">Transmembrane helix</keyword>